<dbReference type="Gene3D" id="3.30.70.1060">
    <property type="entry name" value="Dimeric alpha+beta barrel"/>
    <property type="match status" value="1"/>
</dbReference>
<keyword evidence="7 9" id="KW-0413">Isomerase</keyword>
<dbReference type="Pfam" id="PF02426">
    <property type="entry name" value="MIase"/>
    <property type="match status" value="1"/>
</dbReference>
<sequence>MLYHVKMDVKIPLDMPKETADAIKATEKAYSQELQRQGKWRHLWRISGQYANISIFDVDNHEELHTILQGLPLYPYMSLEITPLNRHPSSIKEDDS</sequence>
<dbReference type="EC" id="5.3.3.4" evidence="5 8"/>
<dbReference type="AlphaFoldDB" id="A0A1N7FHS8"/>
<evidence type="ECO:0000256" key="8">
    <source>
        <dbReference type="NCBIfam" id="TIGR03221"/>
    </source>
</evidence>
<dbReference type="GO" id="GO:0042952">
    <property type="term" value="P:beta-ketoadipate pathway"/>
    <property type="evidence" value="ECO:0007669"/>
    <property type="project" value="UniProtKB-UniRule"/>
</dbReference>
<evidence type="ECO:0000259" key="10">
    <source>
        <dbReference type="Pfam" id="PF02426"/>
    </source>
</evidence>
<dbReference type="InterPro" id="IPR011008">
    <property type="entry name" value="Dimeric_a/b-barrel"/>
</dbReference>
<dbReference type="PIRSF" id="PIRSF001486">
    <property type="entry name" value="CatC"/>
    <property type="match status" value="1"/>
</dbReference>
<evidence type="ECO:0000256" key="7">
    <source>
        <dbReference type="ARBA" id="ARBA00023235"/>
    </source>
</evidence>
<evidence type="ECO:0000256" key="1">
    <source>
        <dbReference type="ARBA" id="ARBA00001739"/>
    </source>
</evidence>
<dbReference type="InterPro" id="IPR003464">
    <property type="entry name" value="Muconolactone_d_Isoase"/>
</dbReference>
<dbReference type="UniPathway" id="UPA00157">
    <property type="reaction ID" value="UER00260"/>
</dbReference>
<dbReference type="NCBIfam" id="TIGR03221">
    <property type="entry name" value="muco_delta"/>
    <property type="match status" value="1"/>
</dbReference>
<evidence type="ECO:0000313" key="11">
    <source>
        <dbReference type="EMBL" id="SIR99873.1"/>
    </source>
</evidence>
<accession>A0A1N7FHS8</accession>
<dbReference type="Proteomes" id="UP000187495">
    <property type="component" value="Unassembled WGS sequence"/>
</dbReference>
<gene>
    <name evidence="11" type="ORF">SAMN02745664_11315</name>
</gene>
<comment type="similarity">
    <text evidence="3 9">Belongs to the muconolactone Delta-isomerase family.</text>
</comment>
<evidence type="ECO:0000256" key="5">
    <source>
        <dbReference type="ARBA" id="ARBA00012070"/>
    </source>
</evidence>
<keyword evidence="6 9" id="KW-0058">Aromatic hydrocarbons catabolism</keyword>
<evidence type="ECO:0000256" key="2">
    <source>
        <dbReference type="ARBA" id="ARBA00005193"/>
    </source>
</evidence>
<comment type="pathway">
    <text evidence="2 9">Aromatic compound metabolism; beta-ketoadipate pathway; 5-oxo-4,5-dihydro-2-furylacetate from catechol: step 3/3.</text>
</comment>
<evidence type="ECO:0000256" key="9">
    <source>
        <dbReference type="PIRNR" id="PIRNR001486"/>
    </source>
</evidence>
<name>A0A1N7FHS8_9GAMM</name>
<dbReference type="GO" id="GO:0016159">
    <property type="term" value="F:muconolactone delta-isomerase activity"/>
    <property type="evidence" value="ECO:0007669"/>
    <property type="project" value="UniProtKB-UniRule"/>
</dbReference>
<protein>
    <recommendedName>
        <fullName evidence="5 8">Muconolactone Delta-isomerase</fullName>
        <shortName evidence="9">MIase</shortName>
        <ecNumber evidence="5 8">5.3.3.4</ecNumber>
    </recommendedName>
</protein>
<dbReference type="SUPFAM" id="SSF54909">
    <property type="entry name" value="Dimeric alpha+beta barrel"/>
    <property type="match status" value="1"/>
</dbReference>
<proteinExistence type="inferred from homology"/>
<dbReference type="InterPro" id="IPR026029">
    <property type="entry name" value="MLI_dom"/>
</dbReference>
<dbReference type="RefSeq" id="WP_076555684.1">
    <property type="nucleotide sequence ID" value="NZ_FTNU01000013.1"/>
</dbReference>
<comment type="catalytic activity">
    <reaction evidence="1 9">
        <text>(S)-muconolactone = (4,5-dihydro-5-oxofuran-2-yl)-acetate</text>
        <dbReference type="Rhea" id="RHEA:12348"/>
        <dbReference type="ChEBI" id="CHEBI:58425"/>
        <dbReference type="ChEBI" id="CHEBI:58736"/>
        <dbReference type="EC" id="5.3.3.4"/>
    </reaction>
</comment>
<organism evidence="11 12">
    <name type="scientific">Moraxella cuniculi DSM 21768</name>
    <dbReference type="NCBI Taxonomy" id="1122245"/>
    <lineage>
        <taxon>Bacteria</taxon>
        <taxon>Pseudomonadati</taxon>
        <taxon>Pseudomonadota</taxon>
        <taxon>Gammaproteobacteria</taxon>
        <taxon>Moraxellales</taxon>
        <taxon>Moraxellaceae</taxon>
        <taxon>Moraxella</taxon>
    </lineage>
</organism>
<evidence type="ECO:0000256" key="6">
    <source>
        <dbReference type="ARBA" id="ARBA00022797"/>
    </source>
</evidence>
<keyword evidence="12" id="KW-1185">Reference proteome</keyword>
<evidence type="ECO:0000256" key="4">
    <source>
        <dbReference type="ARBA" id="ARBA00011365"/>
    </source>
</evidence>
<feature type="domain" description="Muconolactone isomerase" evidence="10">
    <location>
        <begin position="1"/>
        <end position="89"/>
    </location>
</feature>
<evidence type="ECO:0000313" key="12">
    <source>
        <dbReference type="Proteomes" id="UP000187495"/>
    </source>
</evidence>
<comment type="subunit">
    <text evidence="4">Homodecamer.</text>
</comment>
<evidence type="ECO:0000256" key="3">
    <source>
        <dbReference type="ARBA" id="ARBA00010882"/>
    </source>
</evidence>
<reference evidence="12" key="1">
    <citation type="submission" date="2017-01" db="EMBL/GenBank/DDBJ databases">
        <authorList>
            <person name="Varghese N."/>
            <person name="Submissions S."/>
        </authorList>
    </citation>
    <scope>NUCLEOTIDE SEQUENCE [LARGE SCALE GENOMIC DNA]</scope>
    <source>
        <strain evidence="12">DSM 21768</strain>
    </source>
</reference>
<dbReference type="STRING" id="34061.B0189_10410"/>
<dbReference type="EMBL" id="FTNU01000013">
    <property type="protein sequence ID" value="SIR99873.1"/>
    <property type="molecule type" value="Genomic_DNA"/>
</dbReference>